<dbReference type="SMART" id="SM00926">
    <property type="entry name" value="Molybdop_Fe4S4"/>
    <property type="match status" value="1"/>
</dbReference>
<dbReference type="SUPFAM" id="SSF50692">
    <property type="entry name" value="ADC-like"/>
    <property type="match status" value="1"/>
</dbReference>
<proteinExistence type="predicted"/>
<dbReference type="Pfam" id="PF00384">
    <property type="entry name" value="Molybdopterin"/>
    <property type="match status" value="1"/>
</dbReference>
<dbReference type="InterPro" id="IPR006656">
    <property type="entry name" value="Mopterin_OxRdtase"/>
</dbReference>
<keyword evidence="4" id="KW-0408">Iron</keyword>
<evidence type="ECO:0000259" key="6">
    <source>
        <dbReference type="PROSITE" id="PS51669"/>
    </source>
</evidence>
<dbReference type="GO" id="GO:0051539">
    <property type="term" value="F:4 iron, 4 sulfur cluster binding"/>
    <property type="evidence" value="ECO:0007669"/>
    <property type="project" value="UniProtKB-KW"/>
</dbReference>
<dbReference type="PANTHER" id="PTHR43105:SF14">
    <property type="entry name" value="FORMATE DEHYDROGENASE H"/>
    <property type="match status" value="1"/>
</dbReference>
<dbReference type="RefSeq" id="WP_109680423.1">
    <property type="nucleotide sequence ID" value="NZ_QFFI01000075.1"/>
</dbReference>
<reference evidence="7 8" key="1">
    <citation type="submission" date="2018-05" db="EMBL/GenBank/DDBJ databases">
        <title>Spiribacter halobius sp. nov., a moderately halophilic bacterium isolated from marine solar saltern.</title>
        <authorList>
            <person name="Zheng W.-S."/>
            <person name="Lu D.-C."/>
            <person name="Du Z.-J."/>
        </authorList>
    </citation>
    <scope>NUCLEOTIDE SEQUENCE [LARGE SCALE GENOMIC DNA]</scope>
    <source>
        <strain evidence="7 8">E85</strain>
    </source>
</reference>
<dbReference type="OrthoDB" id="9810782at2"/>
<feature type="domain" description="4Fe-4S Mo/W bis-MGD-type" evidence="6">
    <location>
        <begin position="16"/>
        <end position="72"/>
    </location>
</feature>
<feature type="non-terminal residue" evidence="7">
    <location>
        <position position="627"/>
    </location>
</feature>
<gene>
    <name evidence="7" type="ORF">DEM34_19205</name>
</gene>
<sequence>MKRFEAGAAAPALDEIREVPTLCPYCGVGCALAYGVDRAGTIHYARGRDGASNAGRLCVKGRYGFDYTSHPQRLTRPLVRRDAAYPRGPLSAFSRPGASGPRKPGGIVDYAEVLPHFREASWAEALDRVAAGLAGVRDRHGADAVAGFGSAKGSNEEAYLFQKFIRAVIGTNNVDHCTRLCHASSVYALMEGIGSGAVTNVVRDVENAEVAVIAGCNPTANHPVAATFIKQAAAAGTKLLAVNVRRPGLADYAQQYCQIRPGTDVAFYNAVMHVLIDEGLHDRAFVAERTEGFEALRAVVARYSPEAVAGITGVPADEIAGFARTLGRARSAMFFWGMGISQHVFGTDNARCLIALALLTGNIGRPGTGLHPLRGQNNVQGASDAGLIPMYYPGYQKVADATVRARFEGLWGVPLSPEPGLTTAEITHAALEGRIRALYCMGENPFLSDPDVNRVRESLSSLEFLAVQDIFLTETAEFADVVLPASSFMEKRGSYTNTDRRVQLGRPVREPPGEAREDWRIIAALARRLGHDWDYADEAAIFDELVAAAPLYANLSHERLGDNGRWYPCPSPESDGERLLFTERFPIGRGRFVPAELGEAPDLPDAEYPLVLNTGRQLEHWHTGVMT</sequence>
<evidence type="ECO:0000256" key="2">
    <source>
        <dbReference type="ARBA" id="ARBA00022723"/>
    </source>
</evidence>
<dbReference type="InterPro" id="IPR006655">
    <property type="entry name" value="Mopterin_OxRdtase_prok_CS"/>
</dbReference>
<dbReference type="InterPro" id="IPR006963">
    <property type="entry name" value="Mopterin_OxRdtase_4Fe-4S_dom"/>
</dbReference>
<dbReference type="GO" id="GO:0016020">
    <property type="term" value="C:membrane"/>
    <property type="evidence" value="ECO:0007669"/>
    <property type="project" value="TreeGrafter"/>
</dbReference>
<keyword evidence="2" id="KW-0479">Metal-binding</keyword>
<dbReference type="PANTHER" id="PTHR43105">
    <property type="entry name" value="RESPIRATORY NITRATE REDUCTASE"/>
    <property type="match status" value="1"/>
</dbReference>
<dbReference type="EMBL" id="QFFI01000075">
    <property type="protein sequence ID" value="PWG60906.1"/>
    <property type="molecule type" value="Genomic_DNA"/>
</dbReference>
<evidence type="ECO:0000256" key="1">
    <source>
        <dbReference type="ARBA" id="ARBA00022485"/>
    </source>
</evidence>
<dbReference type="GO" id="GO:0046872">
    <property type="term" value="F:metal ion binding"/>
    <property type="evidence" value="ECO:0007669"/>
    <property type="project" value="UniProtKB-KW"/>
</dbReference>
<evidence type="ECO:0000313" key="7">
    <source>
        <dbReference type="EMBL" id="PWG60906.1"/>
    </source>
</evidence>
<keyword evidence="1" id="KW-0004">4Fe-4S</keyword>
<dbReference type="Proteomes" id="UP000245474">
    <property type="component" value="Unassembled WGS sequence"/>
</dbReference>
<evidence type="ECO:0000313" key="8">
    <source>
        <dbReference type="Proteomes" id="UP000245474"/>
    </source>
</evidence>
<dbReference type="PROSITE" id="PS00490">
    <property type="entry name" value="MOLYBDOPTERIN_PROK_2"/>
    <property type="match status" value="1"/>
</dbReference>
<organism evidence="7 8">
    <name type="scientific">Sediminicurvatus halobius</name>
    <dbReference type="NCBI Taxonomy" id="2182432"/>
    <lineage>
        <taxon>Bacteria</taxon>
        <taxon>Pseudomonadati</taxon>
        <taxon>Pseudomonadota</taxon>
        <taxon>Gammaproteobacteria</taxon>
        <taxon>Chromatiales</taxon>
        <taxon>Ectothiorhodospiraceae</taxon>
        <taxon>Sediminicurvatus</taxon>
    </lineage>
</organism>
<dbReference type="Gene3D" id="3.40.228.10">
    <property type="entry name" value="Dimethylsulfoxide Reductase, domain 2"/>
    <property type="match status" value="1"/>
</dbReference>
<dbReference type="Gene3D" id="2.20.25.90">
    <property type="entry name" value="ADC-like domains"/>
    <property type="match status" value="1"/>
</dbReference>
<evidence type="ECO:0000256" key="4">
    <source>
        <dbReference type="ARBA" id="ARBA00023004"/>
    </source>
</evidence>
<dbReference type="SUPFAM" id="SSF53706">
    <property type="entry name" value="Formate dehydrogenase/DMSO reductase, domains 1-3"/>
    <property type="match status" value="1"/>
</dbReference>
<dbReference type="CDD" id="cd02753">
    <property type="entry name" value="MopB_Formate-Dh-H"/>
    <property type="match status" value="1"/>
</dbReference>
<dbReference type="GO" id="GO:0022904">
    <property type="term" value="P:respiratory electron transport chain"/>
    <property type="evidence" value="ECO:0007669"/>
    <property type="project" value="TreeGrafter"/>
</dbReference>
<dbReference type="InterPro" id="IPR050123">
    <property type="entry name" value="Prok_molybdopt-oxidoreductase"/>
</dbReference>
<evidence type="ECO:0000256" key="5">
    <source>
        <dbReference type="ARBA" id="ARBA00023014"/>
    </source>
</evidence>
<protein>
    <submittedName>
        <fullName evidence="7">Formate dehydrogenase subunit alpha</fullName>
    </submittedName>
</protein>
<comment type="caution">
    <text evidence="7">The sequence shown here is derived from an EMBL/GenBank/DDBJ whole genome shotgun (WGS) entry which is preliminary data.</text>
</comment>
<dbReference type="Pfam" id="PF04879">
    <property type="entry name" value="Molybdop_Fe4S4"/>
    <property type="match status" value="1"/>
</dbReference>
<dbReference type="PROSITE" id="PS51669">
    <property type="entry name" value="4FE4S_MOW_BIS_MGD"/>
    <property type="match status" value="1"/>
</dbReference>
<dbReference type="InterPro" id="IPR009010">
    <property type="entry name" value="Asp_de-COase-like_dom_sf"/>
</dbReference>
<dbReference type="Gene3D" id="3.40.50.740">
    <property type="match status" value="1"/>
</dbReference>
<evidence type="ECO:0000256" key="3">
    <source>
        <dbReference type="ARBA" id="ARBA00023002"/>
    </source>
</evidence>
<dbReference type="GO" id="GO:0003954">
    <property type="term" value="F:NADH dehydrogenase activity"/>
    <property type="evidence" value="ECO:0007669"/>
    <property type="project" value="TreeGrafter"/>
</dbReference>
<keyword evidence="8" id="KW-1185">Reference proteome</keyword>
<accession>A0A2U2MVT8</accession>
<dbReference type="AlphaFoldDB" id="A0A2U2MVT8"/>
<dbReference type="InterPro" id="IPR041924">
    <property type="entry name" value="Formate_Dh-H_N"/>
</dbReference>
<name>A0A2U2MVT8_9GAMM</name>
<keyword evidence="5" id="KW-0411">Iron-sulfur</keyword>
<keyword evidence="3" id="KW-0560">Oxidoreductase</keyword>
<dbReference type="Gene3D" id="2.40.40.20">
    <property type="match status" value="1"/>
</dbReference>